<gene>
    <name evidence="1" type="ORF">DBO85_13010</name>
</gene>
<proteinExistence type="predicted"/>
<dbReference type="Gene3D" id="3.20.70.20">
    <property type="match status" value="1"/>
</dbReference>
<dbReference type="Proteomes" id="UP000244064">
    <property type="component" value="Unassembled WGS sequence"/>
</dbReference>
<evidence type="ECO:0000313" key="1">
    <source>
        <dbReference type="EMBL" id="PTU73261.1"/>
    </source>
</evidence>
<sequence>MIRSLTIGVPIFDRAKPELVQQLSRLRVESEALSAELGIELRTVRLTLPPPQVDAEAAPGVLRSIVEMVRELADVAGARWYCMPIDLFASRGRQALLDEAQALVVRDNKLFLNLIVATPEAISMDGAEAASRFVLGLARRSNNGIDNFRVGVSAACPPATPFFPFSRHEGDQLAFSIAMETTAVALALAEEARRQRLSLAEFQNRLIEGLACEMGRVDAYGRELESRSGIAYRGLDGSLAPFPDGVTSVARLVELLGPTPVGSLGSIFITSVLTDALKQAAQRAGARTVGFNGVMYSVLEDNGLTEANNLRALSLEKLAALSTVCGCGIDMVPVPATMFGEDLSALILDIAALAVRLRKPLGVRLLPIPNRAVNEYTQLNLDFLCDSRLMDPGISASKPILCEPVWRYAADRQKEQQ</sequence>
<dbReference type="Pfam" id="PF05167">
    <property type="entry name" value="DUF711"/>
    <property type="match status" value="1"/>
</dbReference>
<reference evidence="1 2" key="1">
    <citation type="submission" date="2018-04" db="EMBL/GenBank/DDBJ databases">
        <title>Pseudomonas sp. nov., isolated from mangrove soil.</title>
        <authorList>
            <person name="Chen C."/>
        </authorList>
    </citation>
    <scope>NUCLEOTIDE SEQUENCE [LARGE SCALE GENOMIC DNA]</scope>
    <source>
        <strain evidence="1 2">TC-11</strain>
    </source>
</reference>
<organism evidence="1 2">
    <name type="scientific">Pseudomonas mangrovi</name>
    <dbReference type="NCBI Taxonomy" id="2161748"/>
    <lineage>
        <taxon>Bacteria</taxon>
        <taxon>Pseudomonadati</taxon>
        <taxon>Pseudomonadota</taxon>
        <taxon>Gammaproteobacteria</taxon>
        <taxon>Pseudomonadales</taxon>
        <taxon>Pseudomonadaceae</taxon>
        <taxon>Pseudomonas</taxon>
    </lineage>
</organism>
<evidence type="ECO:0000313" key="2">
    <source>
        <dbReference type="Proteomes" id="UP000244064"/>
    </source>
</evidence>
<evidence type="ECO:0008006" key="3">
    <source>
        <dbReference type="Google" id="ProtNLM"/>
    </source>
</evidence>
<keyword evidence="2" id="KW-1185">Reference proteome</keyword>
<name>A0A2T5P690_9PSED</name>
<dbReference type="PANTHER" id="PTHR37560">
    <property type="entry name" value="UPF0210 PROTEIN SPR0218"/>
    <property type="match status" value="1"/>
</dbReference>
<dbReference type="RefSeq" id="WP_108107705.1">
    <property type="nucleotide sequence ID" value="NZ_QASN01000020.1"/>
</dbReference>
<accession>A0A2T5P690</accession>
<dbReference type="PANTHER" id="PTHR37560:SF2">
    <property type="entry name" value="DUF711 DOMAIN-CONTAINING PROTEIN"/>
    <property type="match status" value="1"/>
</dbReference>
<dbReference type="InterPro" id="IPR007841">
    <property type="entry name" value="UPF0210"/>
</dbReference>
<dbReference type="SUPFAM" id="SSF51998">
    <property type="entry name" value="PFL-like glycyl radical enzymes"/>
    <property type="match status" value="1"/>
</dbReference>
<dbReference type="AlphaFoldDB" id="A0A2T5P690"/>
<dbReference type="OrthoDB" id="9763001at2"/>
<dbReference type="EMBL" id="QASN01000020">
    <property type="protein sequence ID" value="PTU73261.1"/>
    <property type="molecule type" value="Genomic_DNA"/>
</dbReference>
<protein>
    <recommendedName>
        <fullName evidence="3">DUF711 domain-containing protein</fullName>
    </recommendedName>
</protein>
<comment type="caution">
    <text evidence="1">The sequence shown here is derived from an EMBL/GenBank/DDBJ whole genome shotgun (WGS) entry which is preliminary data.</text>
</comment>